<feature type="signal peptide" evidence="1">
    <location>
        <begin position="1"/>
        <end position="19"/>
    </location>
</feature>
<dbReference type="PANTHER" id="PTHR37833">
    <property type="entry name" value="LIPOPROTEIN-RELATED"/>
    <property type="match status" value="1"/>
</dbReference>
<sequence length="249" mass="28013">MIRYTATFLLLFSAAISLAQEPSQSLVFEERVFNFGTINEKDGKVTHTFYFRNNGTQPVEMGEVNTGCGCLVNSASKGPVKPGERSGLTITFDPSYKTGFFSKEILVFSENNQRYNRVWVEGKINATTHPVEDDYPYNFGNGLYLRFKVMAFGYLKPGAAKKMDLQFANDNNKDMQVKFVPRTKYPGLHFTSPGKIAANQKGIVSFAYNMPYFSQDDVIILLDVYVNDKKLADPLELRILNENKTASGN</sequence>
<reference evidence="2" key="1">
    <citation type="submission" date="2022-01" db="EMBL/GenBank/DDBJ databases">
        <authorList>
            <person name="Jo J.-H."/>
            <person name="Im W.-T."/>
        </authorList>
    </citation>
    <scope>NUCLEOTIDE SEQUENCE</scope>
    <source>
        <strain evidence="2">NA20</strain>
    </source>
</reference>
<dbReference type="Gene3D" id="2.60.40.10">
    <property type="entry name" value="Immunoglobulins"/>
    <property type="match status" value="1"/>
</dbReference>
<keyword evidence="3" id="KW-1185">Reference proteome</keyword>
<name>A0ABS9KLY7_9BACT</name>
<dbReference type="PANTHER" id="PTHR37833:SF1">
    <property type="entry name" value="SIGNAL PEPTIDE PROTEIN"/>
    <property type="match status" value="1"/>
</dbReference>
<evidence type="ECO:0000256" key="1">
    <source>
        <dbReference type="SAM" id="SignalP"/>
    </source>
</evidence>
<protein>
    <submittedName>
        <fullName evidence="2">DUF1573 domain-containing protein</fullName>
    </submittedName>
</protein>
<dbReference type="Proteomes" id="UP001165367">
    <property type="component" value="Unassembled WGS sequence"/>
</dbReference>
<evidence type="ECO:0000313" key="2">
    <source>
        <dbReference type="EMBL" id="MCG2613337.1"/>
    </source>
</evidence>
<keyword evidence="1" id="KW-0732">Signal</keyword>
<accession>A0ABS9KLY7</accession>
<evidence type="ECO:0000313" key="3">
    <source>
        <dbReference type="Proteomes" id="UP001165367"/>
    </source>
</evidence>
<organism evidence="2 3">
    <name type="scientific">Terrimonas ginsenosidimutans</name>
    <dbReference type="NCBI Taxonomy" id="2908004"/>
    <lineage>
        <taxon>Bacteria</taxon>
        <taxon>Pseudomonadati</taxon>
        <taxon>Bacteroidota</taxon>
        <taxon>Chitinophagia</taxon>
        <taxon>Chitinophagales</taxon>
        <taxon>Chitinophagaceae</taxon>
        <taxon>Terrimonas</taxon>
    </lineage>
</organism>
<dbReference type="InterPro" id="IPR013783">
    <property type="entry name" value="Ig-like_fold"/>
</dbReference>
<comment type="caution">
    <text evidence="2">The sequence shown here is derived from an EMBL/GenBank/DDBJ whole genome shotgun (WGS) entry which is preliminary data.</text>
</comment>
<dbReference type="RefSeq" id="WP_237868566.1">
    <property type="nucleotide sequence ID" value="NZ_JAKLTR010000002.1"/>
</dbReference>
<feature type="chain" id="PRO_5045090868" evidence="1">
    <location>
        <begin position="20"/>
        <end position="249"/>
    </location>
</feature>
<dbReference type="Pfam" id="PF07610">
    <property type="entry name" value="DUF1573"/>
    <property type="match status" value="1"/>
</dbReference>
<dbReference type="InterPro" id="IPR011467">
    <property type="entry name" value="DUF1573"/>
</dbReference>
<proteinExistence type="predicted"/>
<gene>
    <name evidence="2" type="ORF">LZZ85_03560</name>
</gene>
<dbReference type="EMBL" id="JAKLTR010000002">
    <property type="protein sequence ID" value="MCG2613337.1"/>
    <property type="molecule type" value="Genomic_DNA"/>
</dbReference>